<gene>
    <name evidence="2" type="ORF">E2F49_11315</name>
</gene>
<evidence type="ECO:0000313" key="3">
    <source>
        <dbReference type="Proteomes" id="UP000295543"/>
    </source>
</evidence>
<dbReference type="RefSeq" id="WP_133393976.1">
    <property type="nucleotide sequence ID" value="NZ_SMTG01000004.1"/>
</dbReference>
<feature type="compositionally biased region" description="Low complexity" evidence="1">
    <location>
        <begin position="48"/>
        <end position="72"/>
    </location>
</feature>
<reference evidence="2 3" key="1">
    <citation type="submission" date="2019-03" db="EMBL/GenBank/DDBJ databases">
        <title>Luteimonas zhaokaii sp.nov., isolated from the rectal contents of Plateau pika in Yushu, Qinghai Province, China.</title>
        <authorList>
            <person name="Zhang G."/>
        </authorList>
    </citation>
    <scope>NUCLEOTIDE SEQUENCE [LARGE SCALE GENOMIC DNA]</scope>
    <source>
        <strain evidence="2 3">THG-MD21</strain>
    </source>
</reference>
<accession>A0A4R5U8U6</accession>
<dbReference type="AlphaFoldDB" id="A0A4R5U8U6"/>
<comment type="caution">
    <text evidence="2">The sequence shown here is derived from an EMBL/GenBank/DDBJ whole genome shotgun (WGS) entry which is preliminary data.</text>
</comment>
<protein>
    <submittedName>
        <fullName evidence="2">Uncharacterized protein</fullName>
    </submittedName>
</protein>
<organism evidence="2 3">
    <name type="scientific">Luteimonas terrae</name>
    <dbReference type="NCBI Taxonomy" id="1530191"/>
    <lineage>
        <taxon>Bacteria</taxon>
        <taxon>Pseudomonadati</taxon>
        <taxon>Pseudomonadota</taxon>
        <taxon>Gammaproteobacteria</taxon>
        <taxon>Lysobacterales</taxon>
        <taxon>Lysobacteraceae</taxon>
        <taxon>Luteimonas</taxon>
    </lineage>
</organism>
<proteinExistence type="predicted"/>
<dbReference type="Proteomes" id="UP000295543">
    <property type="component" value="Unassembled WGS sequence"/>
</dbReference>
<sequence>MRGWIVAGLVVLAVSGAGLRGRDDVQPALADMTVDEHAPDAFSRMQRARPAAAPAKPAEASAAEVAPPTVDD</sequence>
<evidence type="ECO:0000256" key="1">
    <source>
        <dbReference type="SAM" id="MobiDB-lite"/>
    </source>
</evidence>
<evidence type="ECO:0000313" key="2">
    <source>
        <dbReference type="EMBL" id="TDK30920.1"/>
    </source>
</evidence>
<keyword evidence="3" id="KW-1185">Reference proteome</keyword>
<feature type="region of interest" description="Disordered" evidence="1">
    <location>
        <begin position="45"/>
        <end position="72"/>
    </location>
</feature>
<name>A0A4R5U8U6_9GAMM</name>
<dbReference type="EMBL" id="SMTG01000004">
    <property type="protein sequence ID" value="TDK30920.1"/>
    <property type="molecule type" value="Genomic_DNA"/>
</dbReference>